<dbReference type="PANTHER" id="PTHR23502">
    <property type="entry name" value="MAJOR FACILITATOR SUPERFAMILY"/>
    <property type="match status" value="1"/>
</dbReference>
<feature type="transmembrane region" description="Helical" evidence="5">
    <location>
        <begin position="484"/>
        <end position="507"/>
    </location>
</feature>
<dbReference type="EMBL" id="JAPZBU010000011">
    <property type="protein sequence ID" value="KAJ5378603.1"/>
    <property type="molecule type" value="Genomic_DNA"/>
</dbReference>
<dbReference type="PROSITE" id="PS50850">
    <property type="entry name" value="MFS"/>
    <property type="match status" value="1"/>
</dbReference>
<feature type="transmembrane region" description="Helical" evidence="5">
    <location>
        <begin position="106"/>
        <end position="125"/>
    </location>
</feature>
<dbReference type="PANTHER" id="PTHR23502:SF50">
    <property type="entry name" value="TRANSPORTER, PUTATIVE (AFU_ORTHOLOGUE AFUA_5G00430)-RELATED"/>
    <property type="match status" value="1"/>
</dbReference>
<feature type="transmembrane region" description="Helical" evidence="5">
    <location>
        <begin position="132"/>
        <end position="149"/>
    </location>
</feature>
<feature type="transmembrane region" description="Helical" evidence="5">
    <location>
        <begin position="381"/>
        <end position="404"/>
    </location>
</feature>
<keyword evidence="4 5" id="KW-0472">Membrane</keyword>
<evidence type="ECO:0000256" key="2">
    <source>
        <dbReference type="ARBA" id="ARBA00022692"/>
    </source>
</evidence>
<dbReference type="AlphaFoldDB" id="A0A9W9SHB7"/>
<reference evidence="7" key="2">
    <citation type="journal article" date="2023" name="IMA Fungus">
        <title>Comparative genomic study of the Penicillium genus elucidates a diverse pangenome and 15 lateral gene transfer events.</title>
        <authorList>
            <person name="Petersen C."/>
            <person name="Sorensen T."/>
            <person name="Nielsen M.R."/>
            <person name="Sondergaard T.E."/>
            <person name="Sorensen J.L."/>
            <person name="Fitzpatrick D.A."/>
            <person name="Frisvad J.C."/>
            <person name="Nielsen K.L."/>
        </authorList>
    </citation>
    <scope>NUCLEOTIDE SEQUENCE</scope>
    <source>
        <strain evidence="7">IBT 29677</strain>
    </source>
</reference>
<feature type="transmembrane region" description="Helical" evidence="5">
    <location>
        <begin position="196"/>
        <end position="214"/>
    </location>
</feature>
<protein>
    <submittedName>
        <fullName evidence="7">MFS general substrate transporter</fullName>
    </submittedName>
</protein>
<comment type="subcellular location">
    <subcellularLocation>
        <location evidence="1">Membrane</location>
        <topology evidence="1">Multi-pass membrane protein</topology>
    </subcellularLocation>
</comment>
<dbReference type="Gene3D" id="1.20.1250.20">
    <property type="entry name" value="MFS general substrate transporter like domains"/>
    <property type="match status" value="1"/>
</dbReference>
<comment type="caution">
    <text evidence="7">The sequence shown here is derived from an EMBL/GenBank/DDBJ whole genome shotgun (WGS) entry which is preliminary data.</text>
</comment>
<keyword evidence="8" id="KW-1185">Reference proteome</keyword>
<dbReference type="GO" id="GO:0005886">
    <property type="term" value="C:plasma membrane"/>
    <property type="evidence" value="ECO:0007669"/>
    <property type="project" value="TreeGrafter"/>
</dbReference>
<name>A0A9W9SHB7_9EURO</name>
<keyword evidence="3 5" id="KW-1133">Transmembrane helix</keyword>
<evidence type="ECO:0000259" key="6">
    <source>
        <dbReference type="PROSITE" id="PS50850"/>
    </source>
</evidence>
<evidence type="ECO:0000313" key="7">
    <source>
        <dbReference type="EMBL" id="KAJ5378603.1"/>
    </source>
</evidence>
<dbReference type="InterPro" id="IPR011701">
    <property type="entry name" value="MFS"/>
</dbReference>
<dbReference type="GeneID" id="81375339"/>
<dbReference type="SUPFAM" id="SSF103473">
    <property type="entry name" value="MFS general substrate transporter"/>
    <property type="match status" value="1"/>
</dbReference>
<reference evidence="7" key="1">
    <citation type="submission" date="2022-12" db="EMBL/GenBank/DDBJ databases">
        <authorList>
            <person name="Petersen C."/>
        </authorList>
    </citation>
    <scope>NUCLEOTIDE SEQUENCE</scope>
    <source>
        <strain evidence="7">IBT 29677</strain>
    </source>
</reference>
<dbReference type="InterPro" id="IPR020846">
    <property type="entry name" value="MFS_dom"/>
</dbReference>
<dbReference type="RefSeq" id="XP_056482389.1">
    <property type="nucleotide sequence ID" value="XM_056636359.1"/>
</dbReference>
<sequence>MAEITDAEPTEAGQSLKEITFDAPGTAYLEGPVGAGSSHRRVILQPKPTSDPNDPLNWSFRRKSVHFAIASFFTMLVFALIDIGPVIWQDFEELLHITYPQLNNQYAVNCVSLGLGSIILVPLALKFGRRPIYLLTAMVVLITAIWQAVLRDLANMMAAQVFNGIACAVGWTLVPITITDLFFVHQRGRANAIYQIMSSTGVFLAPVAAGYIADAQGWPWIYWWSAILVAVNLVLFVFAFEETKFSIHTIAGSEIRAPTSAQDIGPINTGDVFKRTELVDPESQFTATTNLSTVPDEIQNWIDHSIPLKSPRQRLALFTTSAGSLSQFLHHIYMPVQVLVSIPAVAYVMIQYSSALVWFTVLATTQSEYLALPPYNFGTTGIGLLNLPPFVGSIFGCIWGGPVSDWSIKFLARRNEGVYEPEMRLYISLLPGILGPVGLFLYGYSVSEGLPWIFPCLGSGLYGFSMSALIPIALTYLTDSYNKILGTALIGVSFAQYMVATIIIFALDPWISSMGLYNTFTVIGCLAVGCNLLCIPMILFGKKWRISCKPQYEKMAAVQFDERGI</sequence>
<organism evidence="7 8">
    <name type="scientific">Penicillium cosmopolitanum</name>
    <dbReference type="NCBI Taxonomy" id="1131564"/>
    <lineage>
        <taxon>Eukaryota</taxon>
        <taxon>Fungi</taxon>
        <taxon>Dikarya</taxon>
        <taxon>Ascomycota</taxon>
        <taxon>Pezizomycotina</taxon>
        <taxon>Eurotiomycetes</taxon>
        <taxon>Eurotiomycetidae</taxon>
        <taxon>Eurotiales</taxon>
        <taxon>Aspergillaceae</taxon>
        <taxon>Penicillium</taxon>
    </lineage>
</organism>
<feature type="transmembrane region" description="Helical" evidence="5">
    <location>
        <begin position="519"/>
        <end position="540"/>
    </location>
</feature>
<feature type="transmembrane region" description="Helical" evidence="5">
    <location>
        <begin position="338"/>
        <end position="361"/>
    </location>
</feature>
<feature type="transmembrane region" description="Helical" evidence="5">
    <location>
        <begin position="220"/>
        <end position="240"/>
    </location>
</feature>
<evidence type="ECO:0000256" key="5">
    <source>
        <dbReference type="SAM" id="Phobius"/>
    </source>
</evidence>
<evidence type="ECO:0000256" key="3">
    <source>
        <dbReference type="ARBA" id="ARBA00022989"/>
    </source>
</evidence>
<dbReference type="GO" id="GO:0022857">
    <property type="term" value="F:transmembrane transporter activity"/>
    <property type="evidence" value="ECO:0007669"/>
    <property type="project" value="InterPro"/>
</dbReference>
<evidence type="ECO:0000256" key="1">
    <source>
        <dbReference type="ARBA" id="ARBA00004141"/>
    </source>
</evidence>
<feature type="transmembrane region" description="Helical" evidence="5">
    <location>
        <begin position="161"/>
        <end position="184"/>
    </location>
</feature>
<dbReference type="OrthoDB" id="5215911at2759"/>
<dbReference type="Pfam" id="PF07690">
    <property type="entry name" value="MFS_1"/>
    <property type="match status" value="1"/>
</dbReference>
<feature type="transmembrane region" description="Helical" evidence="5">
    <location>
        <begin position="452"/>
        <end position="477"/>
    </location>
</feature>
<evidence type="ECO:0000256" key="4">
    <source>
        <dbReference type="ARBA" id="ARBA00023136"/>
    </source>
</evidence>
<dbReference type="InterPro" id="IPR036259">
    <property type="entry name" value="MFS_trans_sf"/>
</dbReference>
<evidence type="ECO:0000313" key="8">
    <source>
        <dbReference type="Proteomes" id="UP001147747"/>
    </source>
</evidence>
<accession>A0A9W9SHB7</accession>
<dbReference type="Proteomes" id="UP001147747">
    <property type="component" value="Unassembled WGS sequence"/>
</dbReference>
<gene>
    <name evidence="7" type="ORF">N7509_011722</name>
</gene>
<feature type="domain" description="Major facilitator superfamily (MFS) profile" evidence="6">
    <location>
        <begin position="63"/>
        <end position="542"/>
    </location>
</feature>
<feature type="transmembrane region" description="Helical" evidence="5">
    <location>
        <begin position="65"/>
        <end position="86"/>
    </location>
</feature>
<proteinExistence type="predicted"/>
<keyword evidence="2 5" id="KW-0812">Transmembrane</keyword>
<feature type="transmembrane region" description="Helical" evidence="5">
    <location>
        <begin position="425"/>
        <end position="446"/>
    </location>
</feature>